<gene>
    <name evidence="1" type="ORF">NM208_g776</name>
</gene>
<organism evidence="1 2">
    <name type="scientific">Fusarium decemcellulare</name>
    <dbReference type="NCBI Taxonomy" id="57161"/>
    <lineage>
        <taxon>Eukaryota</taxon>
        <taxon>Fungi</taxon>
        <taxon>Dikarya</taxon>
        <taxon>Ascomycota</taxon>
        <taxon>Pezizomycotina</taxon>
        <taxon>Sordariomycetes</taxon>
        <taxon>Hypocreomycetidae</taxon>
        <taxon>Hypocreales</taxon>
        <taxon>Nectriaceae</taxon>
        <taxon>Fusarium</taxon>
        <taxon>Fusarium decemcellulare species complex</taxon>
    </lineage>
</organism>
<keyword evidence="2" id="KW-1185">Reference proteome</keyword>
<dbReference type="Proteomes" id="UP001148629">
    <property type="component" value="Unassembled WGS sequence"/>
</dbReference>
<evidence type="ECO:0000313" key="1">
    <source>
        <dbReference type="EMBL" id="KAJ3548885.1"/>
    </source>
</evidence>
<sequence length="1452" mass="161856">MPSYLRHGVEPHPHTVEHDQDQDPHVFLTAEIENTVGELHREISRYSQPASHDNFADFEKYLRRDQDQGSPGSVPLSVCFKSVTTYGQQTGRESVKTLKDAIWEALTLKSVYNAVFGRLISPPKMEDGNPLLRDFTGLVRNGQMMLVLGNPGSGCSTFLRTISGEHASFLGVKGSIDYSGISLEEVNKNYRGAVAYIPEDDDHLPTLTVRQTLEFALKNKTPKRLLGQVPRFLDEYGRIFGMTHVMDTLVGNEFIRGVSGGERKRVSILESLASDSSVQCWDGSTRGLDAASALDYIRSLRIMTDACDRATVVSLYQASDAIYNLMDKLLLIDEGRMLYQGPACEAESYFNALGYERLPRQTMSDFLTSITAGKHENMANAQDEKIPRGAIDLERAFRASQAFKAVQDEVQLYEADVQATAQGHDSVNSAATAFQDVRSHCKSRFVSARSSYNTSFVRQALLCTRREFWQLRGHMAPFLSKFICVLSCTFLLGSMFYKMPVDTAGVYSRGGFSFYCAALVAWFQYAELENALHDRSVMSRQKRFAIVRPSAVIFGKFLLDLVTVFLLTLCFGVVAYFLGGMRAEAGPFFAFLFSTFLCAIAFTSYFRVFGAASPRLDVALRYGGLLLLIGIVGGGYLRSVDRLISEAPWVGWLAYVTPVLYSFEIIMAVEFHNRDFPCSSGSIIPSGESYNDSEFQSCAYKGMSSGQMSLQGDEYLASQFGFSFDNIGRDFGILILFTVALLLINMWLVEAIDWADGAGGAIEFVHKRAKLADEEKADKKRQCEESETCSSPAENINTGLVRSRSIFTWSNLSYAVAHQHSEKLLLKDVSGFCEPGKLTALVGASGAGKSTLMSVLTQQSTGTLHGDMMVDGKPIGPEFGQSIGYCQQMDVHVETSTVREAFEFSALLRQSRNTPKAGKLAYVDEVLEILDMTHLQDAVIRTLSLEQKKRTTIGVELCAKPSMLLFLDEPTSGLDGQGAMSIVTLLKRLASNGQSIICTIHQASQDQFELFDRVLAINHGRVYYFGEVGRRGKSVLEYVTKQGISVESDKNVADLLIEITSGTSDRDWCDVWDKSPEAAAVLQRIDEITTPKLDSPAEDRGNHQVFVSAFASSTKDQIYHLTYRTLIQYWRTPDYIYSRLYCSFFHAILNGLAFLQLSNSVEDMQNRIFSCFLVLMIIPEFINACAMMFEDNRNVWLAREYPSRIYGWFAFSTAQIVAEIPFALIGGVLFYVLFYFLVGHPLGAPAGYTFLMMIMFHLFSTSWGQWIAALSSDATMAANIMPFFIVMCEFFNGVLQPQSLMPDVWAYTMYYVSPFTYWISGIVAMVLTPTDVSCLDSELISFRSPLNSTCGEYARDWLSNTTGYLSDPDTVGICSYCQYVTGNDYLSTIDVKVSDAWPYLGIFALFTVTNYGPSQVLIRLSLEPLQSAQWAKYRQVLAASVTYTRSSANKIT</sequence>
<accession>A0ACC1SYD1</accession>
<proteinExistence type="predicted"/>
<name>A0ACC1SYD1_9HYPO</name>
<reference evidence="1" key="1">
    <citation type="submission" date="2022-08" db="EMBL/GenBank/DDBJ databases">
        <title>Genome Sequence of Fusarium decemcellulare.</title>
        <authorList>
            <person name="Buettner E."/>
        </authorList>
    </citation>
    <scope>NUCLEOTIDE SEQUENCE</scope>
    <source>
        <strain evidence="1">Babe19</strain>
    </source>
</reference>
<comment type="caution">
    <text evidence="1">The sequence shown here is derived from an EMBL/GenBank/DDBJ whole genome shotgun (WGS) entry which is preliminary data.</text>
</comment>
<protein>
    <submittedName>
        <fullName evidence="1">Uncharacterized protein</fullName>
    </submittedName>
</protein>
<dbReference type="EMBL" id="JANRMS010000036">
    <property type="protein sequence ID" value="KAJ3548885.1"/>
    <property type="molecule type" value="Genomic_DNA"/>
</dbReference>
<evidence type="ECO:0000313" key="2">
    <source>
        <dbReference type="Proteomes" id="UP001148629"/>
    </source>
</evidence>